<reference evidence="7 8" key="1">
    <citation type="submission" date="2014-04" db="EMBL/GenBank/DDBJ databases">
        <authorList>
            <consortium name="DOE Joint Genome Institute"/>
            <person name="Kuo A."/>
            <person name="Girlanda M."/>
            <person name="Perotto S."/>
            <person name="Kohler A."/>
            <person name="Nagy L.G."/>
            <person name="Floudas D."/>
            <person name="Copeland A."/>
            <person name="Barry K.W."/>
            <person name="Cichocki N."/>
            <person name="Veneault-Fourrey C."/>
            <person name="LaButti K."/>
            <person name="Lindquist E.A."/>
            <person name="Lipzen A."/>
            <person name="Lundell T."/>
            <person name="Morin E."/>
            <person name="Murat C."/>
            <person name="Sun H."/>
            <person name="Tunlid A."/>
            <person name="Henrissat B."/>
            <person name="Grigoriev I.V."/>
            <person name="Hibbett D.S."/>
            <person name="Martin F."/>
            <person name="Nordberg H.P."/>
            <person name="Cantor M.N."/>
            <person name="Hua S.X."/>
        </authorList>
    </citation>
    <scope>NUCLEOTIDE SEQUENCE [LARGE SCALE GENOMIC DNA]</scope>
    <source>
        <strain evidence="7 8">MUT 4182</strain>
    </source>
</reference>
<dbReference type="SUPFAM" id="SSF57903">
    <property type="entry name" value="FYVE/PHD zinc finger"/>
    <property type="match status" value="1"/>
</dbReference>
<feature type="region of interest" description="Disordered" evidence="5">
    <location>
        <begin position="201"/>
        <end position="223"/>
    </location>
</feature>
<dbReference type="PANTHER" id="PTHR23164">
    <property type="entry name" value="EARLY ENDOSOME ANTIGEN 1"/>
    <property type="match status" value="1"/>
</dbReference>
<feature type="compositionally biased region" description="Low complexity" evidence="5">
    <location>
        <begin position="211"/>
        <end position="223"/>
    </location>
</feature>
<feature type="region of interest" description="Disordered" evidence="5">
    <location>
        <begin position="246"/>
        <end position="303"/>
    </location>
</feature>
<sequence length="416" mass="44240">MAPHTDCPCMRRTGSSSNCSSASSSSVSSSSSSSRRLSSSAGSLRVFPSTEPEDYCRPTLSVNTKLNESQRLAVLLDQSLWKRDSDSDECDSLGCATRFTLFERKHHCRKCGGIFCQTCSGKTLPLLDTSRMPFVIPPSNVPLPLLAVSSPTGALVPSRVCDDCHALLTGAVPPSIHRVRAASASALPACSTASPRLGATTPSLETVPALSHSPSGSSSAASYAHSAHSGSAMYYPCGTTFVVKPRHLRRSRTTSSSTSRSTSGIARRDSLNTARSSSPSVAAQHRASPIPQTPTPLSPAASTASTDFASLGVLAEYPLKVPSKGCKQTGGAFWVPKPLPRRLDSPIRYEAPSPRRHVDIAVREEDEDAVDEDDEGAPPVVPIRRTITRSCFEVAVEKAPFACPTYLRDKDCISTF</sequence>
<keyword evidence="1" id="KW-0479">Metal-binding</keyword>
<dbReference type="SMART" id="SM00064">
    <property type="entry name" value="FYVE"/>
    <property type="match status" value="1"/>
</dbReference>
<evidence type="ECO:0000256" key="5">
    <source>
        <dbReference type="SAM" id="MobiDB-lite"/>
    </source>
</evidence>
<dbReference type="InterPro" id="IPR000306">
    <property type="entry name" value="Znf_FYVE"/>
</dbReference>
<proteinExistence type="predicted"/>
<gene>
    <name evidence="7" type="ORF">M407DRAFT_185926</name>
</gene>
<dbReference type="Pfam" id="PF01363">
    <property type="entry name" value="FYVE"/>
    <property type="match status" value="1"/>
</dbReference>
<dbReference type="AlphaFoldDB" id="A0A0C3QVE5"/>
<reference evidence="8" key="2">
    <citation type="submission" date="2015-01" db="EMBL/GenBank/DDBJ databases">
        <title>Evolutionary Origins and Diversification of the Mycorrhizal Mutualists.</title>
        <authorList>
            <consortium name="DOE Joint Genome Institute"/>
            <consortium name="Mycorrhizal Genomics Consortium"/>
            <person name="Kohler A."/>
            <person name="Kuo A."/>
            <person name="Nagy L.G."/>
            <person name="Floudas D."/>
            <person name="Copeland A."/>
            <person name="Barry K.W."/>
            <person name="Cichocki N."/>
            <person name="Veneault-Fourrey C."/>
            <person name="LaButti K."/>
            <person name="Lindquist E.A."/>
            <person name="Lipzen A."/>
            <person name="Lundell T."/>
            <person name="Morin E."/>
            <person name="Murat C."/>
            <person name="Riley R."/>
            <person name="Ohm R."/>
            <person name="Sun H."/>
            <person name="Tunlid A."/>
            <person name="Henrissat B."/>
            <person name="Grigoriev I.V."/>
            <person name="Hibbett D.S."/>
            <person name="Martin F."/>
        </authorList>
    </citation>
    <scope>NUCLEOTIDE SEQUENCE [LARGE SCALE GENOMIC DNA]</scope>
    <source>
        <strain evidence="8">MUT 4182</strain>
    </source>
</reference>
<protein>
    <recommendedName>
        <fullName evidence="6">FYVE-type domain-containing protein</fullName>
    </recommendedName>
</protein>
<dbReference type="EMBL" id="KN822947">
    <property type="protein sequence ID" value="KIO33556.1"/>
    <property type="molecule type" value="Genomic_DNA"/>
</dbReference>
<dbReference type="InterPro" id="IPR017455">
    <property type="entry name" value="Znf_FYVE-rel"/>
</dbReference>
<dbReference type="Gene3D" id="3.30.40.10">
    <property type="entry name" value="Zinc/RING finger domain, C3HC4 (zinc finger)"/>
    <property type="match status" value="1"/>
</dbReference>
<dbReference type="OrthoDB" id="660555at2759"/>
<organism evidence="7 8">
    <name type="scientific">Tulasnella calospora MUT 4182</name>
    <dbReference type="NCBI Taxonomy" id="1051891"/>
    <lineage>
        <taxon>Eukaryota</taxon>
        <taxon>Fungi</taxon>
        <taxon>Dikarya</taxon>
        <taxon>Basidiomycota</taxon>
        <taxon>Agaricomycotina</taxon>
        <taxon>Agaricomycetes</taxon>
        <taxon>Cantharellales</taxon>
        <taxon>Tulasnellaceae</taxon>
        <taxon>Tulasnella</taxon>
    </lineage>
</organism>
<evidence type="ECO:0000313" key="7">
    <source>
        <dbReference type="EMBL" id="KIO33556.1"/>
    </source>
</evidence>
<feature type="compositionally biased region" description="Polar residues" evidence="5">
    <location>
        <begin position="271"/>
        <end position="281"/>
    </location>
</feature>
<feature type="compositionally biased region" description="Low complexity" evidence="5">
    <location>
        <begin position="253"/>
        <end position="263"/>
    </location>
</feature>
<feature type="compositionally biased region" description="Low complexity" evidence="5">
    <location>
        <begin position="14"/>
        <end position="44"/>
    </location>
</feature>
<dbReference type="GO" id="GO:0008270">
    <property type="term" value="F:zinc ion binding"/>
    <property type="evidence" value="ECO:0007669"/>
    <property type="project" value="UniProtKB-KW"/>
</dbReference>
<evidence type="ECO:0000256" key="1">
    <source>
        <dbReference type="ARBA" id="ARBA00022723"/>
    </source>
</evidence>
<dbReference type="STRING" id="1051891.A0A0C3QVE5"/>
<evidence type="ECO:0000313" key="8">
    <source>
        <dbReference type="Proteomes" id="UP000054248"/>
    </source>
</evidence>
<dbReference type="InterPro" id="IPR013083">
    <property type="entry name" value="Znf_RING/FYVE/PHD"/>
</dbReference>
<evidence type="ECO:0000256" key="2">
    <source>
        <dbReference type="ARBA" id="ARBA00022771"/>
    </source>
</evidence>
<keyword evidence="8" id="KW-1185">Reference proteome</keyword>
<accession>A0A0C3QVE5</accession>
<keyword evidence="2 4" id="KW-0863">Zinc-finger</keyword>
<dbReference type="PROSITE" id="PS50178">
    <property type="entry name" value="ZF_FYVE"/>
    <property type="match status" value="1"/>
</dbReference>
<name>A0A0C3QVE5_9AGAM</name>
<evidence type="ECO:0000259" key="6">
    <source>
        <dbReference type="PROSITE" id="PS50178"/>
    </source>
</evidence>
<dbReference type="Proteomes" id="UP000054248">
    <property type="component" value="Unassembled WGS sequence"/>
</dbReference>
<feature type="region of interest" description="Disordered" evidence="5">
    <location>
        <begin position="1"/>
        <end position="47"/>
    </location>
</feature>
<keyword evidence="3" id="KW-0862">Zinc</keyword>
<dbReference type="InterPro" id="IPR011011">
    <property type="entry name" value="Znf_FYVE_PHD"/>
</dbReference>
<feature type="domain" description="FYVE-type" evidence="6">
    <location>
        <begin position="86"/>
        <end position="169"/>
    </location>
</feature>
<evidence type="ECO:0000256" key="3">
    <source>
        <dbReference type="ARBA" id="ARBA00022833"/>
    </source>
</evidence>
<dbReference type="HOGENOM" id="CLU_660892_0_0_1"/>
<evidence type="ECO:0000256" key="4">
    <source>
        <dbReference type="PROSITE-ProRule" id="PRU00091"/>
    </source>
</evidence>